<dbReference type="EC" id="2.7.13.3" evidence="2"/>
<dbReference type="Proteomes" id="UP001241758">
    <property type="component" value="Unassembled WGS sequence"/>
</dbReference>
<comment type="caution">
    <text evidence="11">The sequence shown here is derived from an EMBL/GenBank/DDBJ whole genome shotgun (WGS) entry which is preliminary data.</text>
</comment>
<reference evidence="11 12" key="1">
    <citation type="submission" date="2023-05" db="EMBL/GenBank/DDBJ databases">
        <title>Actinoplanes sp. NEAU-A12 genome sequencing.</title>
        <authorList>
            <person name="Wang Z.-S."/>
        </authorList>
    </citation>
    <scope>NUCLEOTIDE SEQUENCE [LARGE SCALE GENOMIC DNA]</scope>
    <source>
        <strain evidence="11 12">NEAU-A12</strain>
    </source>
</reference>
<keyword evidence="9" id="KW-0472">Membrane</keyword>
<evidence type="ECO:0000256" key="5">
    <source>
        <dbReference type="ARBA" id="ARBA00022741"/>
    </source>
</evidence>
<feature type="transmembrane region" description="Helical" evidence="9">
    <location>
        <begin position="73"/>
        <end position="94"/>
    </location>
</feature>
<dbReference type="InterPro" id="IPR050482">
    <property type="entry name" value="Sensor_HK_TwoCompSys"/>
</dbReference>
<dbReference type="RefSeq" id="WP_282766617.1">
    <property type="nucleotide sequence ID" value="NZ_JASCTH010000041.1"/>
</dbReference>
<keyword evidence="9" id="KW-1133">Transmembrane helix</keyword>
<dbReference type="Pfam" id="PF07730">
    <property type="entry name" value="HisKA_3"/>
    <property type="match status" value="1"/>
</dbReference>
<evidence type="ECO:0000313" key="11">
    <source>
        <dbReference type="EMBL" id="MDI6105148.1"/>
    </source>
</evidence>
<organism evidence="11 12">
    <name type="scientific">Actinoplanes sandaracinus</name>
    <dbReference type="NCBI Taxonomy" id="3045177"/>
    <lineage>
        <taxon>Bacteria</taxon>
        <taxon>Bacillati</taxon>
        <taxon>Actinomycetota</taxon>
        <taxon>Actinomycetes</taxon>
        <taxon>Micromonosporales</taxon>
        <taxon>Micromonosporaceae</taxon>
        <taxon>Actinoplanes</taxon>
    </lineage>
</organism>
<dbReference type="Gene3D" id="1.20.5.1930">
    <property type="match status" value="1"/>
</dbReference>
<evidence type="ECO:0000259" key="10">
    <source>
        <dbReference type="Pfam" id="PF07730"/>
    </source>
</evidence>
<proteinExistence type="predicted"/>
<evidence type="ECO:0000256" key="9">
    <source>
        <dbReference type="SAM" id="Phobius"/>
    </source>
</evidence>
<protein>
    <recommendedName>
        <fullName evidence="2">histidine kinase</fullName>
        <ecNumber evidence="2">2.7.13.3</ecNumber>
    </recommendedName>
</protein>
<keyword evidence="12" id="KW-1185">Reference proteome</keyword>
<evidence type="ECO:0000313" key="12">
    <source>
        <dbReference type="Proteomes" id="UP001241758"/>
    </source>
</evidence>
<feature type="domain" description="Signal transduction histidine kinase subgroup 3 dimerisation and phosphoacceptor" evidence="10">
    <location>
        <begin position="181"/>
        <end position="245"/>
    </location>
</feature>
<sequence length="385" mass="41281">MTRTVRLDAVRARVLDLCWVLVSATVAVSAADEAESRGVITGRLLFWVLTLTGVGCIALWWRRRYPVPIAVGLAPLLAVADFAGVAVLVAVFTVAVYRRWPVALAVAGLHVVAYVPYSITKRSPDLTVVGANALNIALLAIIVALGVTVRYRRGRIAALHDLAILAETEAEAQAEQLRALERERIAREMHDVLAHRISLLSLHAGALEIRPDLSTDVTEAVGTIRASAHQALDDLREVLGVLRGGDSAGLRPQPGLGDLDELVAESRSTGTPVTFERLLPETAAPASVGRTAYRIVQEGLTNARKHAPGAMVRIRVERTDAGELHVWVCNRLVRGPGTSIPGSHAGLVGIAERVNLAGGHLDHGARRGPGGEIEFHLNAWLPWPI</sequence>
<dbReference type="PANTHER" id="PTHR24421:SF10">
    <property type="entry name" value="NITRATE_NITRITE SENSOR PROTEIN NARQ"/>
    <property type="match status" value="1"/>
</dbReference>
<dbReference type="SUPFAM" id="SSF55874">
    <property type="entry name" value="ATPase domain of HSP90 chaperone/DNA topoisomerase II/histidine kinase"/>
    <property type="match status" value="1"/>
</dbReference>
<evidence type="ECO:0000256" key="4">
    <source>
        <dbReference type="ARBA" id="ARBA00022679"/>
    </source>
</evidence>
<keyword evidence="7" id="KW-0067">ATP-binding</keyword>
<dbReference type="CDD" id="cd16917">
    <property type="entry name" value="HATPase_UhpB-NarQ-NarX-like"/>
    <property type="match status" value="1"/>
</dbReference>
<feature type="transmembrane region" description="Helical" evidence="9">
    <location>
        <begin position="100"/>
        <end position="119"/>
    </location>
</feature>
<evidence type="ECO:0000256" key="2">
    <source>
        <dbReference type="ARBA" id="ARBA00012438"/>
    </source>
</evidence>
<evidence type="ECO:0000256" key="3">
    <source>
        <dbReference type="ARBA" id="ARBA00022553"/>
    </source>
</evidence>
<dbReference type="PANTHER" id="PTHR24421">
    <property type="entry name" value="NITRATE/NITRITE SENSOR PROTEIN NARX-RELATED"/>
    <property type="match status" value="1"/>
</dbReference>
<feature type="transmembrane region" description="Helical" evidence="9">
    <location>
        <begin position="40"/>
        <end position="61"/>
    </location>
</feature>
<comment type="catalytic activity">
    <reaction evidence="1">
        <text>ATP + protein L-histidine = ADP + protein N-phospho-L-histidine.</text>
        <dbReference type="EC" id="2.7.13.3"/>
    </reaction>
</comment>
<gene>
    <name evidence="11" type="ORF">QLQ12_41845</name>
</gene>
<dbReference type="InterPro" id="IPR011712">
    <property type="entry name" value="Sig_transdc_His_kin_sub3_dim/P"/>
</dbReference>
<evidence type="ECO:0000256" key="7">
    <source>
        <dbReference type="ARBA" id="ARBA00022840"/>
    </source>
</evidence>
<keyword evidence="5" id="KW-0547">Nucleotide-binding</keyword>
<keyword evidence="3" id="KW-0597">Phosphoprotein</keyword>
<dbReference type="InterPro" id="IPR036890">
    <property type="entry name" value="HATPase_C_sf"/>
</dbReference>
<keyword evidence="8" id="KW-0902">Two-component regulatory system</keyword>
<name>A0ABT6WZG9_9ACTN</name>
<keyword evidence="4" id="KW-0808">Transferase</keyword>
<feature type="transmembrane region" description="Helical" evidence="9">
    <location>
        <begin position="126"/>
        <end position="147"/>
    </location>
</feature>
<evidence type="ECO:0000256" key="1">
    <source>
        <dbReference type="ARBA" id="ARBA00000085"/>
    </source>
</evidence>
<evidence type="ECO:0000256" key="8">
    <source>
        <dbReference type="ARBA" id="ARBA00023012"/>
    </source>
</evidence>
<dbReference type="EMBL" id="JASCTH010000041">
    <property type="protein sequence ID" value="MDI6105148.1"/>
    <property type="molecule type" value="Genomic_DNA"/>
</dbReference>
<dbReference type="Gene3D" id="3.30.565.10">
    <property type="entry name" value="Histidine kinase-like ATPase, C-terminal domain"/>
    <property type="match status" value="1"/>
</dbReference>
<keyword evidence="6 11" id="KW-0418">Kinase</keyword>
<accession>A0ABT6WZG9</accession>
<keyword evidence="9" id="KW-0812">Transmembrane</keyword>
<dbReference type="GO" id="GO:0016301">
    <property type="term" value="F:kinase activity"/>
    <property type="evidence" value="ECO:0007669"/>
    <property type="project" value="UniProtKB-KW"/>
</dbReference>
<evidence type="ECO:0000256" key="6">
    <source>
        <dbReference type="ARBA" id="ARBA00022777"/>
    </source>
</evidence>